<organism evidence="4 5">
    <name type="scientific">Lentzea pudingi</name>
    <dbReference type="NCBI Taxonomy" id="1789439"/>
    <lineage>
        <taxon>Bacteria</taxon>
        <taxon>Bacillati</taxon>
        <taxon>Actinomycetota</taxon>
        <taxon>Actinomycetes</taxon>
        <taxon>Pseudonocardiales</taxon>
        <taxon>Pseudonocardiaceae</taxon>
        <taxon>Lentzea</taxon>
    </lineage>
</organism>
<keyword evidence="5" id="KW-1185">Reference proteome</keyword>
<keyword evidence="2" id="KW-0503">Monooxygenase</keyword>
<dbReference type="PANTHER" id="PTHR30137">
    <property type="entry name" value="LUCIFERASE-LIKE MONOOXYGENASE"/>
    <property type="match status" value="1"/>
</dbReference>
<feature type="domain" description="Luciferase-like" evidence="3">
    <location>
        <begin position="1"/>
        <end position="317"/>
    </location>
</feature>
<dbReference type="PANTHER" id="PTHR30137:SF8">
    <property type="entry name" value="BLR5498 PROTEIN"/>
    <property type="match status" value="1"/>
</dbReference>
<name>A0ABQ2HXY7_9PSEU</name>
<reference evidence="5" key="1">
    <citation type="journal article" date="2019" name="Int. J. Syst. Evol. Microbiol.">
        <title>The Global Catalogue of Microorganisms (GCM) 10K type strain sequencing project: providing services to taxonomists for standard genome sequencing and annotation.</title>
        <authorList>
            <consortium name="The Broad Institute Genomics Platform"/>
            <consortium name="The Broad Institute Genome Sequencing Center for Infectious Disease"/>
            <person name="Wu L."/>
            <person name="Ma J."/>
        </authorList>
    </citation>
    <scope>NUCLEOTIDE SEQUENCE [LARGE SCALE GENOMIC DNA]</scope>
    <source>
        <strain evidence="5">CGMCC 4.7319</strain>
    </source>
</reference>
<keyword evidence="1" id="KW-0560">Oxidoreductase</keyword>
<dbReference type="Gene3D" id="3.20.20.30">
    <property type="entry name" value="Luciferase-like domain"/>
    <property type="match status" value="1"/>
</dbReference>
<comment type="caution">
    <text evidence="4">The sequence shown here is derived from an EMBL/GenBank/DDBJ whole genome shotgun (WGS) entry which is preliminary data.</text>
</comment>
<protein>
    <recommendedName>
        <fullName evidence="3">Luciferase-like domain-containing protein</fullName>
    </recommendedName>
</protein>
<evidence type="ECO:0000313" key="5">
    <source>
        <dbReference type="Proteomes" id="UP000597656"/>
    </source>
</evidence>
<evidence type="ECO:0000313" key="4">
    <source>
        <dbReference type="EMBL" id="GGM94891.1"/>
    </source>
</evidence>
<dbReference type="Pfam" id="PF00296">
    <property type="entry name" value="Bac_luciferase"/>
    <property type="match status" value="1"/>
</dbReference>
<proteinExistence type="predicted"/>
<dbReference type="Proteomes" id="UP000597656">
    <property type="component" value="Unassembled WGS sequence"/>
</dbReference>
<evidence type="ECO:0000256" key="2">
    <source>
        <dbReference type="ARBA" id="ARBA00023033"/>
    </source>
</evidence>
<gene>
    <name evidence="4" type="ORF">GCM10011609_35470</name>
</gene>
<dbReference type="InterPro" id="IPR036661">
    <property type="entry name" value="Luciferase-like_sf"/>
</dbReference>
<dbReference type="InterPro" id="IPR011251">
    <property type="entry name" value="Luciferase-like_dom"/>
</dbReference>
<dbReference type="EMBL" id="BMNC01000004">
    <property type="protein sequence ID" value="GGM94891.1"/>
    <property type="molecule type" value="Genomic_DNA"/>
</dbReference>
<dbReference type="InterPro" id="IPR050766">
    <property type="entry name" value="Bact_Lucif_Oxidored"/>
</dbReference>
<evidence type="ECO:0000259" key="3">
    <source>
        <dbReference type="Pfam" id="PF00296"/>
    </source>
</evidence>
<dbReference type="RefSeq" id="WP_189155822.1">
    <property type="nucleotide sequence ID" value="NZ_BMNC01000004.1"/>
</dbReference>
<dbReference type="SUPFAM" id="SSF51679">
    <property type="entry name" value="Bacterial luciferase-like"/>
    <property type="match status" value="1"/>
</dbReference>
<sequence length="477" mass="51286">MRVSVFMGPFSRGPQEDKPNIDLCIEQAVQAAEAGFAMVTFGEQHFNNYEPYSNPFLMAARLAPHLGETWFGTTIVPLVFHDPLRLAEDASVVDLLLAGRFILGMSAGRVGFSPDFANFGLYAEDRDAIFASKLDTLRAAFAHEPGDPPIEVDTPWHRGTLNGRLMPVSHRAGGPLLAIGTNTDATIVRIAEQGTPVFLGPCTLPDAAAKFRTHRDAAIAAGHSESDVDVMSSRSLVTRHVIVGRTSELAWERAELMAGANPMMDRSNDGRSLRELAKVDLAENPDDRNAKHVQSWILAGDPDEVTAQMLAYRAAGVPQLLTRFTVGGYNPDEIRDSFRRFVDHVMPALDAPVFPPLPEHEVRKHESPVLPAVTGLAGTGEIEGKWRVVLDTPMGRQPVELELLVDEGSLRGTVTQGGAAVDLADGQVNGQDATFTAAVTQPFPITITYAVTVAGDTISGTAQAGAFPPSPLTGERA</sequence>
<evidence type="ECO:0000256" key="1">
    <source>
        <dbReference type="ARBA" id="ARBA00023002"/>
    </source>
</evidence>
<accession>A0ABQ2HXY7</accession>